<feature type="chain" id="PRO_5014733521" evidence="3">
    <location>
        <begin position="31"/>
        <end position="385"/>
    </location>
</feature>
<evidence type="ECO:0000256" key="2">
    <source>
        <dbReference type="SAM" id="MobiDB-lite"/>
    </source>
</evidence>
<dbReference type="Pfam" id="PF13416">
    <property type="entry name" value="SBP_bac_8"/>
    <property type="match status" value="1"/>
</dbReference>
<dbReference type="PANTHER" id="PTHR30006">
    <property type="entry name" value="THIAMINE-BINDING PERIPLASMIC PROTEIN-RELATED"/>
    <property type="match status" value="1"/>
</dbReference>
<organism evidence="4">
    <name type="scientific">Heterodera avenae</name>
    <name type="common">Cereal cyst nematode worm</name>
    <dbReference type="NCBI Taxonomy" id="34510"/>
    <lineage>
        <taxon>Eukaryota</taxon>
        <taxon>Metazoa</taxon>
        <taxon>Ecdysozoa</taxon>
        <taxon>Nematoda</taxon>
        <taxon>Chromadorea</taxon>
        <taxon>Rhabditida</taxon>
        <taxon>Tylenchina</taxon>
        <taxon>Tylenchomorpha</taxon>
        <taxon>Tylenchoidea</taxon>
        <taxon>Heteroderidae</taxon>
        <taxon>Heteroderinae</taxon>
        <taxon>Heterodera</taxon>
    </lineage>
</organism>
<sequence>MFKNKILLPHSSALMLQIFVLLMLLEGALVDSSFLSMFSHVHEEKRTLDQIYAAALKEGGRLIVYAGGDTADQQDGTKAAFEQQFPNMTLDIVVDYSKFHGPRIEYQLQNPPLVPDVVQLQTLQDFPRFKKMGVLMAYKPAGWSAIYSDYRDADGYYLGIMVICFSNLVNTELMTNQSDWPREAADYLKPIFAGKKLAVTWPNDDDAVLFWFKQVVDKYGWKWVEAFVKQQLILVRGTQDSAIMVYNKTAVASMSSSGSLNPSSGQKARLVLPAKDGFTMWAQQAAIFKNAKHPEAAKLYLNWHLTKEKQQANMWPVRTDVPAPKGYPQSWDYKNQSSHKAFAAFMEDREAAERFRHEIAFFFGEPKGDPSPGFPGLYPDKALPH</sequence>
<evidence type="ECO:0000256" key="3">
    <source>
        <dbReference type="SAM" id="SignalP"/>
    </source>
</evidence>
<dbReference type="PANTHER" id="PTHR30006:SF2">
    <property type="entry name" value="ABC TRANSPORTER SUBSTRATE-BINDING PROTEIN"/>
    <property type="match status" value="1"/>
</dbReference>
<evidence type="ECO:0000313" key="4">
    <source>
        <dbReference type="EMBL" id="AVA09682.1"/>
    </source>
</evidence>
<name>A0A2L0VDL0_HETAV</name>
<dbReference type="Gene3D" id="3.40.190.10">
    <property type="entry name" value="Periplasmic binding protein-like II"/>
    <property type="match status" value="2"/>
</dbReference>
<feature type="signal peptide" evidence="3">
    <location>
        <begin position="1"/>
        <end position="30"/>
    </location>
</feature>
<feature type="region of interest" description="Disordered" evidence="2">
    <location>
        <begin position="366"/>
        <end position="385"/>
    </location>
</feature>
<keyword evidence="1 3" id="KW-0732">Signal</keyword>
<proteinExistence type="predicted"/>
<dbReference type="InterPro" id="IPR006059">
    <property type="entry name" value="SBP"/>
</dbReference>
<dbReference type="SUPFAM" id="SSF53850">
    <property type="entry name" value="Periplasmic binding protein-like II"/>
    <property type="match status" value="1"/>
</dbReference>
<evidence type="ECO:0000256" key="1">
    <source>
        <dbReference type="ARBA" id="ARBA00022729"/>
    </source>
</evidence>
<dbReference type="AlphaFoldDB" id="A0A2L0VDL0"/>
<accession>A0A2L0VDL0</accession>
<dbReference type="EMBL" id="MG525217">
    <property type="protein sequence ID" value="AVA09682.1"/>
    <property type="molecule type" value="Genomic_DNA"/>
</dbReference>
<protein>
    <submittedName>
        <fullName evidence="4">Putative effector protein</fullName>
    </submittedName>
</protein>
<reference evidence="4" key="1">
    <citation type="journal article" date="2018" name="Front. Plant Sci.">
        <title>Large-Scale Identification and Characterization of Heterodera avenae Putative Effectors Suppressing or Inducing Cell Death in Nicotiana benthamiana.</title>
        <authorList>
            <person name="Chen C."/>
            <person name="Chen Y."/>
            <person name="Jian H."/>
            <person name="Yang D."/>
            <person name="Dai Y."/>
            <person name="Pan L."/>
            <person name="Shi F."/>
            <person name="Yang S."/>
            <person name="Liu Q."/>
        </authorList>
    </citation>
    <scope>NUCLEOTIDE SEQUENCE</scope>
    <source>
        <strain evidence="4">Isotig15381</strain>
    </source>
</reference>